<gene>
    <name evidence="1" type="ORF">BTJ39_17925</name>
</gene>
<organism evidence="1 2">
    <name type="scientific">Izhakiella australiensis</name>
    <dbReference type="NCBI Taxonomy" id="1926881"/>
    <lineage>
        <taxon>Bacteria</taxon>
        <taxon>Pseudomonadati</taxon>
        <taxon>Pseudomonadota</taxon>
        <taxon>Gammaproteobacteria</taxon>
        <taxon>Enterobacterales</taxon>
        <taxon>Erwiniaceae</taxon>
        <taxon>Izhakiella</taxon>
    </lineage>
</organism>
<sequence>MLPSHVVTQTIARNWVDLYETIWKPTFFPRWAAGLSQSEMSPQGERWKTSGPAGEVLIRFTDHNPYGIMDHYVDSGLGKEVYVPMRIIANEQGAQVMITLFCDSLTSEAHFAEDIAAVERDLQTLNQLMTG</sequence>
<dbReference type="SUPFAM" id="SSF55961">
    <property type="entry name" value="Bet v1-like"/>
    <property type="match status" value="1"/>
</dbReference>
<dbReference type="OrthoDB" id="880456at2"/>
<dbReference type="STRING" id="1926881.BTJ39_17925"/>
<dbReference type="Gene3D" id="3.30.530.20">
    <property type="match status" value="1"/>
</dbReference>
<dbReference type="AlphaFoldDB" id="A0A1S8YI83"/>
<dbReference type="InterPro" id="IPR023393">
    <property type="entry name" value="START-like_dom_sf"/>
</dbReference>
<keyword evidence="2" id="KW-1185">Reference proteome</keyword>
<dbReference type="EMBL" id="MRUL01000015">
    <property type="protein sequence ID" value="OON38537.1"/>
    <property type="molecule type" value="Genomic_DNA"/>
</dbReference>
<reference evidence="1 2" key="1">
    <citation type="submission" date="2016-12" db="EMBL/GenBank/DDBJ databases">
        <title>Izhakiella australiana sp. nov. of genus Izhakiella isolated from Australian desert.</title>
        <authorList>
            <person name="Ji M."/>
        </authorList>
    </citation>
    <scope>NUCLEOTIDE SEQUENCE [LARGE SCALE GENOMIC DNA]</scope>
    <source>
        <strain evidence="1 2">D4N98</strain>
    </source>
</reference>
<comment type="caution">
    <text evidence="1">The sequence shown here is derived from an EMBL/GenBank/DDBJ whole genome shotgun (WGS) entry which is preliminary data.</text>
</comment>
<name>A0A1S8YI83_9GAMM</name>
<evidence type="ECO:0000313" key="2">
    <source>
        <dbReference type="Proteomes" id="UP000190667"/>
    </source>
</evidence>
<accession>A0A1S8YI83</accession>
<protein>
    <submittedName>
        <fullName evidence="1">Polyketide cyclase</fullName>
    </submittedName>
</protein>
<dbReference type="RefSeq" id="WP_078004058.1">
    <property type="nucleotide sequence ID" value="NZ_MRUL01000015.1"/>
</dbReference>
<proteinExistence type="predicted"/>
<dbReference type="Proteomes" id="UP000190667">
    <property type="component" value="Unassembled WGS sequence"/>
</dbReference>
<evidence type="ECO:0000313" key="1">
    <source>
        <dbReference type="EMBL" id="OON38537.1"/>
    </source>
</evidence>